<dbReference type="SUPFAM" id="SSF46785">
    <property type="entry name" value="Winged helix' DNA-binding domain"/>
    <property type="match status" value="1"/>
</dbReference>
<dbReference type="InterPro" id="IPR036388">
    <property type="entry name" value="WH-like_DNA-bd_sf"/>
</dbReference>
<dbReference type="PANTHER" id="PTHR33169:SF14">
    <property type="entry name" value="TRANSCRIPTIONAL REGULATOR RV3488"/>
    <property type="match status" value="1"/>
</dbReference>
<reference evidence="3" key="1">
    <citation type="submission" date="2019-11" db="EMBL/GenBank/DDBJ databases">
        <title>The complete genome sequence of Saccharopolyspora sp. E2A.</title>
        <authorList>
            <person name="Zhang G."/>
        </authorList>
    </citation>
    <scope>NUCLEOTIDE SEQUENCE [LARGE SCALE GENOMIC DNA]</scope>
    <source>
        <strain evidence="3">E2A</strain>
    </source>
</reference>
<dbReference type="PANTHER" id="PTHR33169">
    <property type="entry name" value="PADR-FAMILY TRANSCRIPTIONAL REGULATOR"/>
    <property type="match status" value="1"/>
</dbReference>
<dbReference type="AlphaFoldDB" id="A0A5Q3QM43"/>
<accession>A0A5Q3QM43</accession>
<dbReference type="EMBL" id="CP045929">
    <property type="protein sequence ID" value="QGK72489.1"/>
    <property type="molecule type" value="Genomic_DNA"/>
</dbReference>
<dbReference type="Proteomes" id="UP000371041">
    <property type="component" value="Chromosome"/>
</dbReference>
<proteinExistence type="predicted"/>
<gene>
    <name evidence="2" type="ORF">GIY23_21980</name>
</gene>
<dbReference type="Pfam" id="PF03551">
    <property type="entry name" value="PadR"/>
    <property type="match status" value="1"/>
</dbReference>
<feature type="domain" description="Transcription regulator PadR N-terminal" evidence="1">
    <location>
        <begin position="13"/>
        <end position="82"/>
    </location>
</feature>
<dbReference type="Gene3D" id="1.10.10.10">
    <property type="entry name" value="Winged helix-like DNA-binding domain superfamily/Winged helix DNA-binding domain"/>
    <property type="match status" value="1"/>
</dbReference>
<protein>
    <submittedName>
        <fullName evidence="2">PadR family transcriptional regulator</fullName>
    </submittedName>
</protein>
<dbReference type="InterPro" id="IPR052509">
    <property type="entry name" value="Metal_resp_DNA-bind_regulator"/>
</dbReference>
<evidence type="ECO:0000313" key="3">
    <source>
        <dbReference type="Proteomes" id="UP000371041"/>
    </source>
</evidence>
<evidence type="ECO:0000259" key="1">
    <source>
        <dbReference type="Pfam" id="PF03551"/>
    </source>
</evidence>
<dbReference type="InterPro" id="IPR005149">
    <property type="entry name" value="Tscrpt_reg_PadR_N"/>
</dbReference>
<dbReference type="InterPro" id="IPR036390">
    <property type="entry name" value="WH_DNA-bd_sf"/>
</dbReference>
<dbReference type="KEGG" id="sace:GIY23_21980"/>
<name>A0A5Q3QM43_9PSEU</name>
<organism evidence="2 3">
    <name type="scientific">Allosaccharopolyspora coralli</name>
    <dbReference type="NCBI Taxonomy" id="2665642"/>
    <lineage>
        <taxon>Bacteria</taxon>
        <taxon>Bacillati</taxon>
        <taxon>Actinomycetota</taxon>
        <taxon>Actinomycetes</taxon>
        <taxon>Pseudonocardiales</taxon>
        <taxon>Pseudonocardiaceae</taxon>
        <taxon>Allosaccharopolyspora</taxon>
    </lineage>
</organism>
<evidence type="ECO:0000313" key="2">
    <source>
        <dbReference type="EMBL" id="QGK72489.1"/>
    </source>
</evidence>
<keyword evidence="3" id="KW-1185">Reference proteome</keyword>
<sequence length="102" mass="11019">MREFGTAAVRLHILHHASAGEVHGAWMTAELAQHGHDIGPGTLYPLLHRMERAGLLVSHTETTGGRQRRLYRATSTGRAVLAGCRHALAELAGELLPSQPDP</sequence>